<accession>A0A0L1KEA6</accession>
<name>A0A0L1KEA6_9SPHN</name>
<protein>
    <submittedName>
        <fullName evidence="1">Uncharacterized protein</fullName>
    </submittedName>
</protein>
<sequence length="429" mass="47447">MAATGEHFSFWKGSEQLFDEKDFDRSDAVRVVKGHMADALGARHLSFLLGSGCSSFKHDADELGIPTMGPMAKSFLTTEGADDASPHVSAGEKDCLRVWLGLDLADARFAGNLERLMEALYGAKFVYQGATEEGPASVAAVIDRVIGKVTRHVLSQCTSGAFSKGDDTVLNLYQSFYQKLLIRDRSLPRPWVFTTNYDLFNERAMDRRGLPYCNGFSGVVERRFNPAMFRYSLAEQLDVSNRRWSTVDGFTYLCKLHGSVNWVEDDVSLFPVRELAEVPSGEIERVLIYPTPAKQSASFVSPYSDLFREFQSQTARDQSVLVTIGYGFGDQHINNIIFQALTIPNFRLIAFVPDDAKGVVGQLRALGDPRISLIGSDSMLSLEPAHYFKSFVSDFMPEAPGRRVEDAVTKVIGELIAGSREAAKGEDAL</sequence>
<dbReference type="PATRIC" id="fig|1306953.7.peg.2527"/>
<organism evidence="1 2">
    <name type="scientific">Qipengyuania citrea LAMA 915</name>
    <dbReference type="NCBI Taxonomy" id="1306953"/>
    <lineage>
        <taxon>Bacteria</taxon>
        <taxon>Pseudomonadati</taxon>
        <taxon>Pseudomonadota</taxon>
        <taxon>Alphaproteobacteria</taxon>
        <taxon>Sphingomonadales</taxon>
        <taxon>Erythrobacteraceae</taxon>
        <taxon>Qipengyuania</taxon>
    </lineage>
</organism>
<proteinExistence type="predicted"/>
<dbReference type="AlphaFoldDB" id="A0A0L1KEA6"/>
<reference evidence="1" key="1">
    <citation type="submission" date="2015-02" db="EMBL/GenBank/DDBJ databases">
        <authorList>
            <person name="Chooi Y.-H."/>
        </authorList>
    </citation>
    <scope>NUCLEOTIDE SEQUENCE [LARGE SCALE GENOMIC DNA]</scope>
    <source>
        <strain evidence="1">LAMA 915</strain>
    </source>
</reference>
<evidence type="ECO:0000313" key="2">
    <source>
        <dbReference type="Proteomes" id="UP000037446"/>
    </source>
</evidence>
<gene>
    <name evidence="1" type="ORF">J121_2443</name>
</gene>
<dbReference type="Proteomes" id="UP000037446">
    <property type="component" value="Unassembled WGS sequence"/>
</dbReference>
<dbReference type="STRING" id="1306953.J121_2443"/>
<dbReference type="EMBL" id="JYNE01000023">
    <property type="protein sequence ID" value="KNH02199.1"/>
    <property type="molecule type" value="Genomic_DNA"/>
</dbReference>
<dbReference type="Pfam" id="PF13289">
    <property type="entry name" value="SIR2_2"/>
    <property type="match status" value="1"/>
</dbReference>
<dbReference type="RefSeq" id="WP_050600341.1">
    <property type="nucleotide sequence ID" value="NZ_JYNE01000023.1"/>
</dbReference>
<evidence type="ECO:0000313" key="1">
    <source>
        <dbReference type="EMBL" id="KNH02199.1"/>
    </source>
</evidence>
<comment type="caution">
    <text evidence="1">The sequence shown here is derived from an EMBL/GenBank/DDBJ whole genome shotgun (WGS) entry which is preliminary data.</text>
</comment>